<protein>
    <recommendedName>
        <fullName evidence="4">Dipeptidase</fullName>
    </recommendedName>
</protein>
<sequence length="116" mass="12988">MLAASLLMALPINVLACSGIYVGSQLTANGDTYFGRTEDGFLRHRKVFGIQPATNNSGKKYVGSQGYERAYPQKTYRFSYIRDAKATEVGKNLAEQLQNKVLPAMHCYEARVMFRL</sequence>
<evidence type="ECO:0000256" key="1">
    <source>
        <dbReference type="SAM" id="SignalP"/>
    </source>
</evidence>
<dbReference type="Proteomes" id="UP000070675">
    <property type="component" value="Unassembled WGS sequence"/>
</dbReference>
<organism evidence="2 3">
    <name type="scientific">Atopobium deltae</name>
    <dbReference type="NCBI Taxonomy" id="1393034"/>
    <lineage>
        <taxon>Bacteria</taxon>
        <taxon>Bacillati</taxon>
        <taxon>Actinomycetota</taxon>
        <taxon>Coriobacteriia</taxon>
        <taxon>Coriobacteriales</taxon>
        <taxon>Atopobiaceae</taxon>
        <taxon>Atopobium</taxon>
    </lineage>
</organism>
<comment type="caution">
    <text evidence="2">The sequence shown here is derived from an EMBL/GenBank/DDBJ whole genome shotgun (WGS) entry which is preliminary data.</text>
</comment>
<keyword evidence="3" id="KW-1185">Reference proteome</keyword>
<dbReference type="STRING" id="1393034.HMPREF3192_01425"/>
<accession>A0A133XQ38</accession>
<evidence type="ECO:0000313" key="2">
    <source>
        <dbReference type="EMBL" id="KXB33054.1"/>
    </source>
</evidence>
<feature type="signal peptide" evidence="1">
    <location>
        <begin position="1"/>
        <end position="16"/>
    </location>
</feature>
<dbReference type="PATRIC" id="fig|1393034.3.peg.1388"/>
<evidence type="ECO:0000313" key="3">
    <source>
        <dbReference type="Proteomes" id="UP000070675"/>
    </source>
</evidence>
<reference evidence="3" key="1">
    <citation type="submission" date="2016-01" db="EMBL/GenBank/DDBJ databases">
        <authorList>
            <person name="Mitreva M."/>
            <person name="Pepin K.H."/>
            <person name="Mihindukulasuriya K.A."/>
            <person name="Fulton R."/>
            <person name="Fronick C."/>
            <person name="O'Laughlin M."/>
            <person name="Miner T."/>
            <person name="Herter B."/>
            <person name="Rosa B.A."/>
            <person name="Cordes M."/>
            <person name="Tomlinson C."/>
            <person name="Wollam A."/>
            <person name="Palsikar V.B."/>
            <person name="Mardis E.R."/>
            <person name="Wilson R.K."/>
        </authorList>
    </citation>
    <scope>NUCLEOTIDE SEQUENCE [LARGE SCALE GENOMIC DNA]</scope>
    <source>
        <strain evidence="3">DNF00019</strain>
    </source>
</reference>
<proteinExistence type="predicted"/>
<feature type="chain" id="PRO_5007459908" description="Dipeptidase" evidence="1">
    <location>
        <begin position="17"/>
        <end position="116"/>
    </location>
</feature>
<gene>
    <name evidence="2" type="ORF">HMPREF3192_01425</name>
</gene>
<evidence type="ECO:0008006" key="4">
    <source>
        <dbReference type="Google" id="ProtNLM"/>
    </source>
</evidence>
<keyword evidence="1" id="KW-0732">Signal</keyword>
<dbReference type="AlphaFoldDB" id="A0A133XQ38"/>
<dbReference type="EMBL" id="LSCR01000042">
    <property type="protein sequence ID" value="KXB33054.1"/>
    <property type="molecule type" value="Genomic_DNA"/>
</dbReference>
<name>A0A133XQ38_9ACTN</name>